<feature type="domain" description="Beta-lactamase-related" evidence="2">
    <location>
        <begin position="3"/>
        <end position="238"/>
    </location>
</feature>
<protein>
    <submittedName>
        <fullName evidence="3">Beta-lactamase/transpeptidase-like protein</fullName>
    </submittedName>
</protein>
<feature type="non-terminal residue" evidence="3">
    <location>
        <position position="242"/>
    </location>
</feature>
<feature type="non-terminal residue" evidence="3">
    <location>
        <position position="1"/>
    </location>
</feature>
<dbReference type="InterPro" id="IPR012338">
    <property type="entry name" value="Beta-lactam/transpept-like"/>
</dbReference>
<dbReference type="Gene3D" id="3.40.710.10">
    <property type="entry name" value="DD-peptidase/beta-lactamase superfamily"/>
    <property type="match status" value="1"/>
</dbReference>
<accession>A0AA39XLW1</accession>
<dbReference type="PANTHER" id="PTHR46825:SF14">
    <property type="entry name" value="BETA-LACTAMASE-RELATED DOMAIN-CONTAINING PROTEIN"/>
    <property type="match status" value="1"/>
</dbReference>
<organism evidence="3 4">
    <name type="scientific">Bombardia bombarda</name>
    <dbReference type="NCBI Taxonomy" id="252184"/>
    <lineage>
        <taxon>Eukaryota</taxon>
        <taxon>Fungi</taxon>
        <taxon>Dikarya</taxon>
        <taxon>Ascomycota</taxon>
        <taxon>Pezizomycotina</taxon>
        <taxon>Sordariomycetes</taxon>
        <taxon>Sordariomycetidae</taxon>
        <taxon>Sordariales</taxon>
        <taxon>Lasiosphaeriaceae</taxon>
        <taxon>Bombardia</taxon>
    </lineage>
</organism>
<name>A0AA39XLW1_9PEZI</name>
<proteinExistence type="inferred from homology"/>
<evidence type="ECO:0000259" key="2">
    <source>
        <dbReference type="Pfam" id="PF00144"/>
    </source>
</evidence>
<gene>
    <name evidence="3" type="ORF">B0T17DRAFT_479762</name>
</gene>
<dbReference type="InterPro" id="IPR001466">
    <property type="entry name" value="Beta-lactam-related"/>
</dbReference>
<dbReference type="InterPro" id="IPR050491">
    <property type="entry name" value="AmpC-like"/>
</dbReference>
<comment type="caution">
    <text evidence="3">The sequence shown here is derived from an EMBL/GenBank/DDBJ whole genome shotgun (WGS) entry which is preliminary data.</text>
</comment>
<evidence type="ECO:0000256" key="1">
    <source>
        <dbReference type="ARBA" id="ARBA00038215"/>
    </source>
</evidence>
<dbReference type="SUPFAM" id="SSF56601">
    <property type="entry name" value="beta-lactamase/transpeptidase-like"/>
    <property type="match status" value="1"/>
</dbReference>
<evidence type="ECO:0000313" key="4">
    <source>
        <dbReference type="Proteomes" id="UP001174934"/>
    </source>
</evidence>
<sequence>QPLIRQICQDSGTPGLAIGIFDQNGTVTDSYHGYRDVSMKLAPNPDTVFNLGSMCKGFTALAVACLVSDGKLNWDDRIDVYLHEELRGMPNGKFTIRELLSHRAGLCRSDALFIGSNNDLLLTKAQGTDIFASLDASRPPRQDFIYNNFGYHAVGRVIEQASSMNYGEFLSKRIFKPLGMKRTSTELPPTWDDNVAKAYVPYHNLEPRQVPAPRISDDTVGFSAGGIRSCMRDLLIFYSVLL</sequence>
<evidence type="ECO:0000313" key="3">
    <source>
        <dbReference type="EMBL" id="KAK0636448.1"/>
    </source>
</evidence>
<dbReference type="PANTHER" id="PTHR46825">
    <property type="entry name" value="D-ALANYL-D-ALANINE-CARBOXYPEPTIDASE/ENDOPEPTIDASE AMPH"/>
    <property type="match status" value="1"/>
</dbReference>
<dbReference type="Pfam" id="PF00144">
    <property type="entry name" value="Beta-lactamase"/>
    <property type="match status" value="1"/>
</dbReference>
<dbReference type="AlphaFoldDB" id="A0AA39XLW1"/>
<dbReference type="EMBL" id="JAULSR010000001">
    <property type="protein sequence ID" value="KAK0636448.1"/>
    <property type="molecule type" value="Genomic_DNA"/>
</dbReference>
<dbReference type="Proteomes" id="UP001174934">
    <property type="component" value="Unassembled WGS sequence"/>
</dbReference>
<comment type="similarity">
    <text evidence="1">Belongs to the peptidase S12 family.</text>
</comment>
<keyword evidence="4" id="KW-1185">Reference proteome</keyword>
<reference evidence="3" key="1">
    <citation type="submission" date="2023-06" db="EMBL/GenBank/DDBJ databases">
        <title>Genome-scale phylogeny and comparative genomics of the fungal order Sordariales.</title>
        <authorList>
            <consortium name="Lawrence Berkeley National Laboratory"/>
            <person name="Hensen N."/>
            <person name="Bonometti L."/>
            <person name="Westerberg I."/>
            <person name="Brannstrom I.O."/>
            <person name="Guillou S."/>
            <person name="Cros-Aarteil S."/>
            <person name="Calhoun S."/>
            <person name="Haridas S."/>
            <person name="Kuo A."/>
            <person name="Mondo S."/>
            <person name="Pangilinan J."/>
            <person name="Riley R."/>
            <person name="LaButti K."/>
            <person name="Andreopoulos B."/>
            <person name="Lipzen A."/>
            <person name="Chen C."/>
            <person name="Yanf M."/>
            <person name="Daum C."/>
            <person name="Ng V."/>
            <person name="Clum A."/>
            <person name="Steindorff A."/>
            <person name="Ohm R."/>
            <person name="Martin F."/>
            <person name="Silar P."/>
            <person name="Natvig D."/>
            <person name="Lalanne C."/>
            <person name="Gautier V."/>
            <person name="Ament-velasquez S.L."/>
            <person name="Kruys A."/>
            <person name="Hutchinson M.I."/>
            <person name="Powell A.J."/>
            <person name="Barry K."/>
            <person name="Miller A.N."/>
            <person name="Grigoriev I.V."/>
            <person name="Debuchy R."/>
            <person name="Gladieux P."/>
            <person name="Thoren M.H."/>
            <person name="Johannesson H."/>
        </authorList>
    </citation>
    <scope>NUCLEOTIDE SEQUENCE</scope>
    <source>
        <strain evidence="3">SMH3391-2</strain>
    </source>
</reference>